<dbReference type="GO" id="GO:0051479">
    <property type="term" value="P:mannosylglycerate biosynthetic process"/>
    <property type="evidence" value="ECO:0007669"/>
    <property type="project" value="InterPro"/>
</dbReference>
<name>A0A2V4MRE8_9RHOB</name>
<dbReference type="GO" id="GO:0000287">
    <property type="term" value="F:magnesium ion binding"/>
    <property type="evidence" value="ECO:0007669"/>
    <property type="project" value="TreeGrafter"/>
</dbReference>
<dbReference type="Proteomes" id="UP000248012">
    <property type="component" value="Unassembled WGS sequence"/>
</dbReference>
<evidence type="ECO:0000256" key="2">
    <source>
        <dbReference type="ARBA" id="ARBA00022801"/>
    </source>
</evidence>
<dbReference type="PANTHER" id="PTHR10000">
    <property type="entry name" value="PHOSPHOSERINE PHOSPHATASE"/>
    <property type="match status" value="1"/>
</dbReference>
<organism evidence="4 5">
    <name type="scientific">Litorivita pollutaquae</name>
    <dbReference type="NCBI Taxonomy" id="2200892"/>
    <lineage>
        <taxon>Bacteria</taxon>
        <taxon>Pseudomonadati</taxon>
        <taxon>Pseudomonadota</taxon>
        <taxon>Alphaproteobacteria</taxon>
        <taxon>Rhodobacterales</taxon>
        <taxon>Paracoccaceae</taxon>
        <taxon>Litorivita</taxon>
    </lineage>
</organism>
<evidence type="ECO:0000313" key="5">
    <source>
        <dbReference type="Proteomes" id="UP000248012"/>
    </source>
</evidence>
<evidence type="ECO:0000256" key="3">
    <source>
        <dbReference type="ARBA" id="ARBA00022842"/>
    </source>
</evidence>
<reference evidence="4 5" key="1">
    <citation type="submission" date="2018-05" db="EMBL/GenBank/DDBJ databases">
        <title>Oceanovita maritima gen. nov., sp. nov., a marine bacterium in the family Rhodobacteraceae isolated from surface seawater of Lundu port Xiamen, China.</title>
        <authorList>
            <person name="Hetharua B.H."/>
            <person name="Min D."/>
            <person name="Liao H."/>
            <person name="Tian Y."/>
        </authorList>
    </citation>
    <scope>NUCLEOTIDE SEQUENCE [LARGE SCALE GENOMIC DNA]</scope>
    <source>
        <strain evidence="4 5">FSX-11</strain>
    </source>
</reference>
<dbReference type="Gene3D" id="3.40.50.1000">
    <property type="entry name" value="HAD superfamily/HAD-like"/>
    <property type="match status" value="1"/>
</dbReference>
<keyword evidence="2" id="KW-0378">Hydrolase</keyword>
<dbReference type="InterPro" id="IPR006379">
    <property type="entry name" value="HAD-SF_hydro_IIB"/>
</dbReference>
<dbReference type="OrthoDB" id="193379at2"/>
<dbReference type="NCBIfam" id="TIGR01484">
    <property type="entry name" value="HAD-SF-IIB"/>
    <property type="match status" value="1"/>
</dbReference>
<dbReference type="Gene3D" id="3.30.980.20">
    <property type="entry name" value="Putative mannosyl-3-phosphoglycerate phosphatase, domain 2"/>
    <property type="match status" value="1"/>
</dbReference>
<proteinExistence type="predicted"/>
<gene>
    <name evidence="4" type="ORF">DI396_00045</name>
</gene>
<dbReference type="RefSeq" id="WP_110794149.1">
    <property type="nucleotide sequence ID" value="NZ_KZ826481.1"/>
</dbReference>
<keyword evidence="5" id="KW-1185">Reference proteome</keyword>
<dbReference type="EMBL" id="QFVT01000001">
    <property type="protein sequence ID" value="PYC49311.1"/>
    <property type="molecule type" value="Genomic_DNA"/>
</dbReference>
<dbReference type="GO" id="GO:0005829">
    <property type="term" value="C:cytosol"/>
    <property type="evidence" value="ECO:0007669"/>
    <property type="project" value="TreeGrafter"/>
</dbReference>
<sequence>MTKKRIIVFSDLDGTLLDHETYDWSPARPALEVMKKQGIPLILASSKTAAEIAPLRAAMGFDACPAIVENGAGLLESGAAPDAAGEYVKLRAALDALPAALRAPFTGFGDLDVAEVAALTGLPQSNAALAKARGFSEPGVWNTDMAKAHGVTEADFFAALADMGIRARMGGRYLTLSFGATKADRMAQIAAQYGADTMIALGDAPNDSEMLAAADIAVVISNPHGAPLPDLPKNEARRTIISQKAGPSGWNAVMLGLTSEQDEQ</sequence>
<dbReference type="AlphaFoldDB" id="A0A2V4MRE8"/>
<dbReference type="InterPro" id="IPR023214">
    <property type="entry name" value="HAD_sf"/>
</dbReference>
<dbReference type="SUPFAM" id="SSF56784">
    <property type="entry name" value="HAD-like"/>
    <property type="match status" value="1"/>
</dbReference>
<accession>A0A2V4MRE8</accession>
<evidence type="ECO:0000313" key="4">
    <source>
        <dbReference type="EMBL" id="PYC49311.1"/>
    </source>
</evidence>
<dbReference type="PANTHER" id="PTHR10000:SF8">
    <property type="entry name" value="HAD SUPERFAMILY HYDROLASE-LIKE, TYPE 3"/>
    <property type="match status" value="1"/>
</dbReference>
<evidence type="ECO:0000256" key="1">
    <source>
        <dbReference type="ARBA" id="ARBA00022723"/>
    </source>
</evidence>
<comment type="caution">
    <text evidence="4">The sequence shown here is derived from an EMBL/GenBank/DDBJ whole genome shotgun (WGS) entry which is preliminary data.</text>
</comment>
<dbReference type="InterPro" id="IPR036412">
    <property type="entry name" value="HAD-like_sf"/>
</dbReference>
<dbReference type="SFLD" id="SFLDS00003">
    <property type="entry name" value="Haloacid_Dehalogenase"/>
    <property type="match status" value="1"/>
</dbReference>
<dbReference type="Pfam" id="PF08282">
    <property type="entry name" value="Hydrolase_3"/>
    <property type="match status" value="2"/>
</dbReference>
<dbReference type="SFLD" id="SFLDG01142">
    <property type="entry name" value="C2.B.2:_Mannosyl-3-phosphoglyc"/>
    <property type="match status" value="1"/>
</dbReference>
<keyword evidence="1" id="KW-0479">Metal-binding</keyword>
<dbReference type="GO" id="GO:0050531">
    <property type="term" value="F:mannosyl-3-phosphoglycerate phosphatase activity"/>
    <property type="evidence" value="ECO:0007669"/>
    <property type="project" value="InterPro"/>
</dbReference>
<keyword evidence="3" id="KW-0460">Magnesium</keyword>
<protein>
    <submittedName>
        <fullName evidence="4">Mannosyl-3-phosphoglycerate phosphatase</fullName>
    </submittedName>
</protein>
<dbReference type="SFLD" id="SFLDG01140">
    <property type="entry name" value="C2.B:_Phosphomannomutase_and_P"/>
    <property type="match status" value="1"/>
</dbReference>
<dbReference type="InterPro" id="IPR006381">
    <property type="entry name" value="HAD-SF-IIB-MPGP"/>
</dbReference>
<dbReference type="NCBIfam" id="TIGR01486">
    <property type="entry name" value="HAD-SF-IIB-MPGP"/>
    <property type="match status" value="1"/>
</dbReference>